<dbReference type="FunFam" id="1.20.1260.100:FF:000001">
    <property type="entry name" value="translocator protein 2"/>
    <property type="match status" value="1"/>
</dbReference>
<accession>A0A7G9B837</accession>
<keyword evidence="8" id="KW-1185">Reference proteome</keyword>
<evidence type="ECO:0000256" key="3">
    <source>
        <dbReference type="ARBA" id="ARBA00022692"/>
    </source>
</evidence>
<sequence>MIVNKYLSYLAFLLISLASGGIGSLFTMAGLQAYEQLNRPPLTPPSILFPIVWTILFLLMGVGAARVWKRPGRDRAILVYGVQLLFNVLWSAWFFLLQWRLFAFFWLLALILLVALMIRSFIRIDVLAGAIQIPYLLWCAFAAYLNFGFWFLNR</sequence>
<dbReference type="GO" id="GO:0033013">
    <property type="term" value="P:tetrapyrrole metabolic process"/>
    <property type="evidence" value="ECO:0007669"/>
    <property type="project" value="UniProtKB-ARBA"/>
</dbReference>
<dbReference type="InterPro" id="IPR004307">
    <property type="entry name" value="TspO_MBR"/>
</dbReference>
<dbReference type="AlphaFoldDB" id="A0A7G9B837"/>
<dbReference type="GO" id="GO:0016020">
    <property type="term" value="C:membrane"/>
    <property type="evidence" value="ECO:0007669"/>
    <property type="project" value="UniProtKB-SubCell"/>
</dbReference>
<feature type="transmembrane region" description="Helical" evidence="6">
    <location>
        <begin position="102"/>
        <end position="122"/>
    </location>
</feature>
<name>A0A7G9B837_9FIRM</name>
<evidence type="ECO:0000256" key="6">
    <source>
        <dbReference type="SAM" id="Phobius"/>
    </source>
</evidence>
<dbReference type="EMBL" id="CP060490">
    <property type="protein sequence ID" value="QNL45718.1"/>
    <property type="molecule type" value="Genomic_DNA"/>
</dbReference>
<dbReference type="InterPro" id="IPR038330">
    <property type="entry name" value="TspO/MBR-related_sf"/>
</dbReference>
<reference evidence="7 8" key="1">
    <citation type="submission" date="2020-08" db="EMBL/GenBank/DDBJ databases">
        <authorList>
            <person name="Liu C."/>
            <person name="Sun Q."/>
        </authorList>
    </citation>
    <scope>NUCLEOTIDE SEQUENCE [LARGE SCALE GENOMIC DNA]</scope>
    <source>
        <strain evidence="7 8">NSJ-62</strain>
    </source>
</reference>
<evidence type="ECO:0000256" key="4">
    <source>
        <dbReference type="ARBA" id="ARBA00022989"/>
    </source>
</evidence>
<comment type="subcellular location">
    <subcellularLocation>
        <location evidence="1">Membrane</location>
        <topology evidence="1">Multi-pass membrane protein</topology>
    </subcellularLocation>
</comment>
<evidence type="ECO:0000313" key="7">
    <source>
        <dbReference type="EMBL" id="QNL45718.1"/>
    </source>
</evidence>
<evidence type="ECO:0000313" key="8">
    <source>
        <dbReference type="Proteomes" id="UP000515960"/>
    </source>
</evidence>
<dbReference type="Pfam" id="PF03073">
    <property type="entry name" value="TspO_MBR"/>
    <property type="match status" value="1"/>
</dbReference>
<protein>
    <submittedName>
        <fullName evidence="7">Tryptophan-rich sensory protein</fullName>
    </submittedName>
</protein>
<dbReference type="Gene3D" id="1.20.1260.100">
    <property type="entry name" value="TspO/MBR protein"/>
    <property type="match status" value="1"/>
</dbReference>
<organism evidence="7 8">
    <name type="scientific">Oscillibacter hominis</name>
    <dbReference type="NCBI Taxonomy" id="2763056"/>
    <lineage>
        <taxon>Bacteria</taxon>
        <taxon>Bacillati</taxon>
        <taxon>Bacillota</taxon>
        <taxon>Clostridia</taxon>
        <taxon>Eubacteriales</taxon>
        <taxon>Oscillospiraceae</taxon>
        <taxon>Oscillibacter</taxon>
    </lineage>
</organism>
<evidence type="ECO:0000256" key="1">
    <source>
        <dbReference type="ARBA" id="ARBA00004141"/>
    </source>
</evidence>
<proteinExistence type="inferred from homology"/>
<dbReference type="PIRSF" id="PIRSF005859">
    <property type="entry name" value="PBR"/>
    <property type="match status" value="1"/>
</dbReference>
<evidence type="ECO:0000256" key="2">
    <source>
        <dbReference type="ARBA" id="ARBA00007524"/>
    </source>
</evidence>
<gene>
    <name evidence="7" type="ORF">H8790_06910</name>
</gene>
<keyword evidence="3 6" id="KW-0812">Transmembrane</keyword>
<dbReference type="PANTHER" id="PTHR10057">
    <property type="entry name" value="PERIPHERAL-TYPE BENZODIAZEPINE RECEPTOR"/>
    <property type="match status" value="1"/>
</dbReference>
<dbReference type="KEGG" id="ohi:H8790_06910"/>
<comment type="similarity">
    <text evidence="2">Belongs to the TspO/BZRP family.</text>
</comment>
<evidence type="ECO:0000256" key="5">
    <source>
        <dbReference type="ARBA" id="ARBA00023136"/>
    </source>
</evidence>
<feature type="transmembrane region" description="Helical" evidence="6">
    <location>
        <begin position="47"/>
        <end position="65"/>
    </location>
</feature>
<dbReference type="CDD" id="cd15904">
    <property type="entry name" value="TSPO_MBR"/>
    <property type="match status" value="1"/>
</dbReference>
<dbReference type="Proteomes" id="UP000515960">
    <property type="component" value="Chromosome"/>
</dbReference>
<feature type="transmembrane region" description="Helical" evidence="6">
    <location>
        <begin position="134"/>
        <end position="152"/>
    </location>
</feature>
<dbReference type="PANTHER" id="PTHR10057:SF0">
    <property type="entry name" value="TRANSLOCATOR PROTEIN"/>
    <property type="match status" value="1"/>
</dbReference>
<feature type="transmembrane region" description="Helical" evidence="6">
    <location>
        <begin position="77"/>
        <end position="96"/>
    </location>
</feature>
<keyword evidence="4 6" id="KW-1133">Transmembrane helix</keyword>
<keyword evidence="5 6" id="KW-0472">Membrane</keyword>